<reference evidence="3" key="1">
    <citation type="submission" date="2018-11" db="EMBL/GenBank/DDBJ databases">
        <authorList>
            <person name="Grassa J C."/>
        </authorList>
    </citation>
    <scope>NUCLEOTIDE SEQUENCE [LARGE SCALE GENOMIC DNA]</scope>
</reference>
<dbReference type="EMBL" id="UZAU01000056">
    <property type="status" value="NOT_ANNOTATED_CDS"/>
    <property type="molecule type" value="Genomic_DNA"/>
</dbReference>
<reference evidence="3" key="2">
    <citation type="submission" date="2021-03" db="UniProtKB">
        <authorList>
            <consortium name="EnsemblPlants"/>
        </authorList>
    </citation>
    <scope>IDENTIFICATION</scope>
</reference>
<dbReference type="InterPro" id="IPR000477">
    <property type="entry name" value="RT_dom"/>
</dbReference>
<feature type="domain" description="Reverse transcriptase" evidence="1">
    <location>
        <begin position="290"/>
        <end position="375"/>
    </location>
</feature>
<dbReference type="Pfam" id="PF17919">
    <property type="entry name" value="RT_RNaseH_2"/>
    <property type="match status" value="1"/>
</dbReference>
<evidence type="ECO:0000313" key="3">
    <source>
        <dbReference type="EnsemblPlants" id="cds.evm.model.01.2059"/>
    </source>
</evidence>
<evidence type="ECO:0000313" key="4">
    <source>
        <dbReference type="Proteomes" id="UP000596661"/>
    </source>
</evidence>
<dbReference type="Pfam" id="PF00078">
    <property type="entry name" value="RVT_1"/>
    <property type="match status" value="1"/>
</dbReference>
<dbReference type="InterPro" id="IPR043502">
    <property type="entry name" value="DNA/RNA_pol_sf"/>
</dbReference>
<dbReference type="AlphaFoldDB" id="A0A803NJJ9"/>
<dbReference type="CDD" id="cd01647">
    <property type="entry name" value="RT_LTR"/>
    <property type="match status" value="1"/>
</dbReference>
<sequence>MWILYQHSRPISGTLINGSGQKLIKAGSWRIRPFFNTGAYFSPSDFSWVKEVLPTLITLCQVEQLMKITEKISRKQSCVMSNSEEEDTEPCVKRIIDTPFPDHFRMPQMELIDPQLERSTGDVPETVIVAKAYDLEASSLTSIKQQQGETLKKYIQRQAVTHGQLFVLEQQGAINPPQGVGNPQLPGIQAPNAQVLLGTQTAPTTIVVVAPNPKNPYPLGIALPALDNHVATISVKEQIVSTIKANSDVLAWSHVDMTGISSKVIFYALNINPNVEPVWRKRRPLDQARLEMVMPFCLKNVGAIYQRMVNKMFKNVIGKNMEVYIDDMLVKSKTSESHYQDLEKAFAIIREYEMKSNPKKCTFRVSSWKFLGFIVSSRGIEANSKKIKAFVDMSSTKKRKDVQKLTGRIATFSTFVSKSTDKCIPLFNILRGNNKFEWTTECEIAFQQLKKHLVKAPILSKPVDGELLFLYLAVSDHALSATLVGEEGKVQLPVYYICKRLLGAESRYSMLEKLSYCLLVASRKLRP</sequence>
<evidence type="ECO:0000259" key="1">
    <source>
        <dbReference type="Pfam" id="PF00078"/>
    </source>
</evidence>
<dbReference type="Gene3D" id="3.30.70.270">
    <property type="match status" value="2"/>
</dbReference>
<proteinExistence type="predicted"/>
<name>A0A803NJJ9_CANSA</name>
<dbReference type="EnsemblPlants" id="evm.model.01.2059">
    <property type="protein sequence ID" value="cds.evm.model.01.2059"/>
    <property type="gene ID" value="evm.TU.01.2059"/>
</dbReference>
<dbReference type="Gramene" id="evm.model.01.2059">
    <property type="protein sequence ID" value="cds.evm.model.01.2059"/>
    <property type="gene ID" value="evm.TU.01.2059"/>
</dbReference>
<dbReference type="PANTHER" id="PTHR33064">
    <property type="entry name" value="POL PROTEIN"/>
    <property type="match status" value="1"/>
</dbReference>
<dbReference type="PANTHER" id="PTHR33064:SF29">
    <property type="entry name" value="PEPTIDASE A2 DOMAIN-CONTAINING PROTEIN-RELATED"/>
    <property type="match status" value="1"/>
</dbReference>
<dbReference type="InterPro" id="IPR043128">
    <property type="entry name" value="Rev_trsase/Diguanyl_cyclase"/>
</dbReference>
<dbReference type="SUPFAM" id="SSF56672">
    <property type="entry name" value="DNA/RNA polymerases"/>
    <property type="match status" value="1"/>
</dbReference>
<dbReference type="InterPro" id="IPR041577">
    <property type="entry name" value="RT_RNaseH_2"/>
</dbReference>
<dbReference type="InterPro" id="IPR051320">
    <property type="entry name" value="Viral_Replic_Matur_Polypro"/>
</dbReference>
<dbReference type="Proteomes" id="UP000596661">
    <property type="component" value="Chromosome 1"/>
</dbReference>
<organism evidence="3 4">
    <name type="scientific">Cannabis sativa</name>
    <name type="common">Hemp</name>
    <name type="synonym">Marijuana</name>
    <dbReference type="NCBI Taxonomy" id="3483"/>
    <lineage>
        <taxon>Eukaryota</taxon>
        <taxon>Viridiplantae</taxon>
        <taxon>Streptophyta</taxon>
        <taxon>Embryophyta</taxon>
        <taxon>Tracheophyta</taxon>
        <taxon>Spermatophyta</taxon>
        <taxon>Magnoliopsida</taxon>
        <taxon>eudicotyledons</taxon>
        <taxon>Gunneridae</taxon>
        <taxon>Pentapetalae</taxon>
        <taxon>rosids</taxon>
        <taxon>fabids</taxon>
        <taxon>Rosales</taxon>
        <taxon>Cannabaceae</taxon>
        <taxon>Cannabis</taxon>
    </lineage>
</organism>
<evidence type="ECO:0000259" key="2">
    <source>
        <dbReference type="Pfam" id="PF17919"/>
    </source>
</evidence>
<keyword evidence="4" id="KW-1185">Reference proteome</keyword>
<protein>
    <submittedName>
        <fullName evidence="3">Uncharacterized protein</fullName>
    </submittedName>
</protein>
<accession>A0A803NJJ9</accession>
<feature type="domain" description="Reverse transcriptase/retrotransposon-derived protein RNase H-like" evidence="2">
    <location>
        <begin position="438"/>
        <end position="526"/>
    </location>
</feature>